<sequence length="175" mass="19058">MDSNQSRPREYHQKVTLPRKPGAFYEPSSPILQFRALDLILRVSSSIVCLVIIILGGICAAKGGVILLGILGPPAAVTILWSILQFALTSSRVEYMNFRSRFRMVIGLLITIGFAIAVLCCGLFKQWWSSLDSQLSYSSDFDTSGANNRLVVNLTLAGLVLGCVATLSLHRKAAV</sequence>
<dbReference type="AlphaFoldDB" id="A0A167Z5Z0"/>
<gene>
    <name evidence="2" type="ORF">AAL_06425</name>
</gene>
<keyword evidence="1" id="KW-1133">Transmembrane helix</keyword>
<name>A0A167Z5Z0_9HYPO</name>
<evidence type="ECO:0000256" key="1">
    <source>
        <dbReference type="SAM" id="Phobius"/>
    </source>
</evidence>
<proteinExistence type="predicted"/>
<evidence type="ECO:0000313" key="2">
    <source>
        <dbReference type="EMBL" id="KZZ92215.1"/>
    </source>
</evidence>
<reference evidence="2 3" key="1">
    <citation type="journal article" date="2016" name="Genome Biol. Evol.">
        <title>Divergent and convergent evolution of fungal pathogenicity.</title>
        <authorList>
            <person name="Shang Y."/>
            <person name="Xiao G."/>
            <person name="Zheng P."/>
            <person name="Cen K."/>
            <person name="Zhan S."/>
            <person name="Wang C."/>
        </authorList>
    </citation>
    <scope>NUCLEOTIDE SEQUENCE [LARGE SCALE GENOMIC DNA]</scope>
    <source>
        <strain evidence="2 3">RCEF 2490</strain>
    </source>
</reference>
<organism evidence="2 3">
    <name type="scientific">Moelleriella libera RCEF 2490</name>
    <dbReference type="NCBI Taxonomy" id="1081109"/>
    <lineage>
        <taxon>Eukaryota</taxon>
        <taxon>Fungi</taxon>
        <taxon>Dikarya</taxon>
        <taxon>Ascomycota</taxon>
        <taxon>Pezizomycotina</taxon>
        <taxon>Sordariomycetes</taxon>
        <taxon>Hypocreomycetidae</taxon>
        <taxon>Hypocreales</taxon>
        <taxon>Clavicipitaceae</taxon>
        <taxon>Moelleriella</taxon>
    </lineage>
</organism>
<feature type="transmembrane region" description="Helical" evidence="1">
    <location>
        <begin position="105"/>
        <end position="128"/>
    </location>
</feature>
<evidence type="ECO:0000313" key="3">
    <source>
        <dbReference type="Proteomes" id="UP000078544"/>
    </source>
</evidence>
<dbReference type="OrthoDB" id="4957221at2759"/>
<keyword evidence="1" id="KW-0812">Transmembrane</keyword>
<accession>A0A167Z5Z0</accession>
<keyword evidence="1" id="KW-0472">Membrane</keyword>
<comment type="caution">
    <text evidence="2">The sequence shown here is derived from an EMBL/GenBank/DDBJ whole genome shotgun (WGS) entry which is preliminary data.</text>
</comment>
<keyword evidence="3" id="KW-1185">Reference proteome</keyword>
<protein>
    <submittedName>
        <fullName evidence="2">Uncharacterized protein</fullName>
    </submittedName>
</protein>
<dbReference type="Proteomes" id="UP000078544">
    <property type="component" value="Unassembled WGS sequence"/>
</dbReference>
<feature type="transmembrane region" description="Helical" evidence="1">
    <location>
        <begin position="64"/>
        <end position="84"/>
    </location>
</feature>
<feature type="transmembrane region" description="Helical" evidence="1">
    <location>
        <begin position="39"/>
        <end position="58"/>
    </location>
</feature>
<feature type="transmembrane region" description="Helical" evidence="1">
    <location>
        <begin position="148"/>
        <end position="169"/>
    </location>
</feature>
<dbReference type="EMBL" id="AZGY01000016">
    <property type="protein sequence ID" value="KZZ92215.1"/>
    <property type="molecule type" value="Genomic_DNA"/>
</dbReference>